<gene>
    <name evidence="1" type="ORF">PFLCHA0_c17630</name>
</gene>
<dbReference type="Proteomes" id="UP000013940">
    <property type="component" value="Chromosome"/>
</dbReference>
<keyword evidence="1" id="KW-0449">Lipoprotein</keyword>
<evidence type="ECO:0000313" key="2">
    <source>
        <dbReference type="Proteomes" id="UP000013940"/>
    </source>
</evidence>
<dbReference type="GeneID" id="57474745"/>
<sequence length="157" mass="16976">MSSSRALKYLCLGFFLLSGCRAQTLYLNGEARGRVVDALSGVPIAGAKGALCGAQFLTADDGSFKVEAATDWEWVMLLAGRSPQDIPHPCFMSIAAADYQSRQWLAPFTAHYDFPIRLLPISSPLHYALESPGNESVPMQPLQAEPRQDELFLGAGG</sequence>
<name>A0A2C9EIS8_PSEPH</name>
<dbReference type="KEGG" id="pprc:PFLCHA0_c17630"/>
<evidence type="ECO:0000313" key="1">
    <source>
        <dbReference type="EMBL" id="AGL83551.1"/>
    </source>
</evidence>
<protein>
    <submittedName>
        <fullName evidence="1">Putative lipoprotein</fullName>
    </submittedName>
</protein>
<dbReference type="PROSITE" id="PS51257">
    <property type="entry name" value="PROKAR_LIPOPROTEIN"/>
    <property type="match status" value="1"/>
</dbReference>
<dbReference type="EMBL" id="CP003190">
    <property type="protein sequence ID" value="AGL83551.1"/>
    <property type="molecule type" value="Genomic_DNA"/>
</dbReference>
<dbReference type="HOGENOM" id="CLU_1694015_0_0_6"/>
<organism evidence="1 2">
    <name type="scientific">Pseudomonas protegens (strain DSM 19095 / LMG 27888 / CFBP 6595 / CHA0)</name>
    <dbReference type="NCBI Taxonomy" id="1124983"/>
    <lineage>
        <taxon>Bacteria</taxon>
        <taxon>Pseudomonadati</taxon>
        <taxon>Pseudomonadota</taxon>
        <taxon>Gammaproteobacteria</taxon>
        <taxon>Pseudomonadales</taxon>
        <taxon>Pseudomonadaceae</taxon>
        <taxon>Pseudomonas</taxon>
    </lineage>
</organism>
<accession>A0A2C9EIS8</accession>
<dbReference type="RefSeq" id="WP_015634668.1">
    <property type="nucleotide sequence ID" value="NC_021237.1"/>
</dbReference>
<reference evidence="2" key="1">
    <citation type="journal article" date="2014" name="Genome Announc.">
        <title>Full-genome sequence of the plant growth-promoting bacterium Pseudomonas protegens CHA0.</title>
        <authorList>
            <person name="Jousset A."/>
            <person name="Schuldes J."/>
            <person name="Keel C."/>
            <person name="Maurhofer M."/>
            <person name="Daniel R."/>
            <person name="Scheu S."/>
            <person name="Thuermer A."/>
        </authorList>
    </citation>
    <scope>NUCLEOTIDE SEQUENCE [LARGE SCALE GENOMIC DNA]</scope>
    <source>
        <strain evidence="2">DSM 19095 / LMG 27888 / CFBP 6595 / CHA0</strain>
    </source>
</reference>
<proteinExistence type="predicted"/>
<dbReference type="AlphaFoldDB" id="A0A2C9EIS8"/>